<dbReference type="KEGG" id="pde:Pden_1334"/>
<dbReference type="eggNOG" id="ENOG5033ANX">
    <property type="taxonomic scope" value="Bacteria"/>
</dbReference>
<gene>
    <name evidence="1" type="ordered locus">Pden_1334</name>
</gene>
<organism evidence="1 2">
    <name type="scientific">Paracoccus denitrificans (strain Pd 1222)</name>
    <dbReference type="NCBI Taxonomy" id="318586"/>
    <lineage>
        <taxon>Bacteria</taxon>
        <taxon>Pseudomonadati</taxon>
        <taxon>Pseudomonadota</taxon>
        <taxon>Alphaproteobacteria</taxon>
        <taxon>Rhodobacterales</taxon>
        <taxon>Paracoccaceae</taxon>
        <taxon>Paracoccus</taxon>
    </lineage>
</organism>
<name>A1B1P5_PARDP</name>
<dbReference type="STRING" id="318586.Pden_1334"/>
<evidence type="ECO:0000313" key="1">
    <source>
        <dbReference type="EMBL" id="ABL69439.1"/>
    </source>
</evidence>
<dbReference type="AlphaFoldDB" id="A1B1P5"/>
<dbReference type="Proteomes" id="UP000000361">
    <property type="component" value="Chromosome 1"/>
</dbReference>
<sequence length="72" mass="8468">MNYIPQTYDEWEHCITVKCRIPLTPGYVAARIAALEDRHDFHTQKFIDRWGEAHHARTLEWFRKAAGKLAAD</sequence>
<keyword evidence="2" id="KW-1185">Reference proteome</keyword>
<dbReference type="RefSeq" id="WP_011747657.1">
    <property type="nucleotide sequence ID" value="NC_008686.1"/>
</dbReference>
<protein>
    <submittedName>
        <fullName evidence="1">Uncharacterized protein</fullName>
    </submittedName>
</protein>
<proteinExistence type="predicted"/>
<dbReference type="GeneID" id="93449955"/>
<accession>A1B1P5</accession>
<dbReference type="HOGENOM" id="CLU_185399_0_0_5"/>
<reference evidence="2" key="1">
    <citation type="submission" date="2006-12" db="EMBL/GenBank/DDBJ databases">
        <title>Complete sequence of chromosome 1 of Paracoccus denitrificans PD1222.</title>
        <authorList>
            <person name="Copeland A."/>
            <person name="Lucas S."/>
            <person name="Lapidus A."/>
            <person name="Barry K."/>
            <person name="Detter J.C."/>
            <person name="Glavina del Rio T."/>
            <person name="Hammon N."/>
            <person name="Israni S."/>
            <person name="Dalin E."/>
            <person name="Tice H."/>
            <person name="Pitluck S."/>
            <person name="Munk A.C."/>
            <person name="Brettin T."/>
            <person name="Bruce D."/>
            <person name="Han C."/>
            <person name="Tapia R."/>
            <person name="Gilna P."/>
            <person name="Schmutz J."/>
            <person name="Larimer F."/>
            <person name="Land M."/>
            <person name="Hauser L."/>
            <person name="Kyrpides N."/>
            <person name="Lykidis A."/>
            <person name="Spiro S."/>
            <person name="Richardson D.J."/>
            <person name="Moir J.W.B."/>
            <person name="Ferguson S.J."/>
            <person name="van Spanning R.J.M."/>
            <person name="Richardson P."/>
        </authorList>
    </citation>
    <scope>NUCLEOTIDE SEQUENCE [LARGE SCALE GENOMIC DNA]</scope>
    <source>
        <strain evidence="2">Pd 1222</strain>
    </source>
</reference>
<dbReference type="EnsemblBacteria" id="ABL69439">
    <property type="protein sequence ID" value="ABL69439"/>
    <property type="gene ID" value="Pden_1334"/>
</dbReference>
<dbReference type="EMBL" id="CP000489">
    <property type="protein sequence ID" value="ABL69439.1"/>
    <property type="molecule type" value="Genomic_DNA"/>
</dbReference>
<evidence type="ECO:0000313" key="2">
    <source>
        <dbReference type="Proteomes" id="UP000000361"/>
    </source>
</evidence>